<dbReference type="InterPro" id="IPR023572">
    <property type="entry name" value="Archease_dom"/>
</dbReference>
<feature type="domain" description="Archease" evidence="5">
    <location>
        <begin position="19"/>
        <end position="152"/>
    </location>
</feature>
<keyword evidence="3" id="KW-0479">Metal-binding</keyword>
<gene>
    <name evidence="6" type="ORF">FXF47_01045</name>
</gene>
<dbReference type="SUPFAM" id="SSF69819">
    <property type="entry name" value="MTH1598-like"/>
    <property type="match status" value="1"/>
</dbReference>
<evidence type="ECO:0000313" key="6">
    <source>
        <dbReference type="EMBL" id="TYB32033.1"/>
    </source>
</evidence>
<dbReference type="AlphaFoldDB" id="A0A5D0MKB3"/>
<dbReference type="Gene3D" id="3.55.10.10">
    <property type="entry name" value="Archease domain"/>
    <property type="match status" value="1"/>
</dbReference>
<comment type="similarity">
    <text evidence="1">Belongs to the archease family.</text>
</comment>
<accession>A0A5D0MKB3</accession>
<evidence type="ECO:0000256" key="3">
    <source>
        <dbReference type="ARBA" id="ARBA00022723"/>
    </source>
</evidence>
<organism evidence="6 7">
    <name type="scientific">Candidatus Mcinerneyibacterium aminivorans</name>
    <dbReference type="NCBI Taxonomy" id="2703815"/>
    <lineage>
        <taxon>Bacteria</taxon>
        <taxon>Candidatus Macinerneyibacteriota</taxon>
        <taxon>Candidatus Mcinerneyibacteria</taxon>
        <taxon>Candidatus Mcinerneyibacteriales</taxon>
        <taxon>Candidatus Mcinerneyibacteriaceae</taxon>
        <taxon>Candidatus Mcinerneyibacterium</taxon>
    </lineage>
</organism>
<dbReference type="PANTHER" id="PTHR12682:SF11">
    <property type="entry name" value="PROTEIN ARCHEASE"/>
    <property type="match status" value="1"/>
</dbReference>
<dbReference type="GO" id="GO:0008033">
    <property type="term" value="P:tRNA processing"/>
    <property type="evidence" value="ECO:0007669"/>
    <property type="project" value="UniProtKB-KW"/>
</dbReference>
<name>A0A5D0MKB3_9BACT</name>
<dbReference type="InterPro" id="IPR036820">
    <property type="entry name" value="Archease_dom_sf"/>
</dbReference>
<sequence>MFPLKNQKYIIMWWGINMFEEIDHTADLALQVRAKNIEELFTEAARGMFYLMFDEDTKKNKSRELKIQLDSFSLENLLVDFLNELLYISDKDDLALNDLKIKIINNKKKLLKSTINLIKNANKKTAIKAATYHNLKIRQKGNYYQVQITFDI</sequence>
<dbReference type="PANTHER" id="PTHR12682">
    <property type="entry name" value="ARCHEASE"/>
    <property type="match status" value="1"/>
</dbReference>
<dbReference type="EMBL" id="VSIX01000010">
    <property type="protein sequence ID" value="TYB32033.1"/>
    <property type="molecule type" value="Genomic_DNA"/>
</dbReference>
<dbReference type="Proteomes" id="UP000324143">
    <property type="component" value="Unassembled WGS sequence"/>
</dbReference>
<evidence type="ECO:0000259" key="5">
    <source>
        <dbReference type="Pfam" id="PF01951"/>
    </source>
</evidence>
<evidence type="ECO:0000313" key="7">
    <source>
        <dbReference type="Proteomes" id="UP000324143"/>
    </source>
</evidence>
<keyword evidence="7" id="KW-1185">Reference proteome</keyword>
<protein>
    <submittedName>
        <fullName evidence="6">Archease</fullName>
    </submittedName>
</protein>
<reference evidence="6" key="1">
    <citation type="submission" date="2019-08" db="EMBL/GenBank/DDBJ databases">
        <title>Genomic characterization of a novel candidate phylum (ARYD3) from a high temperature, high salinity tertiary oil reservoir in north central Oklahoma, USA.</title>
        <authorList>
            <person name="Youssef N.H."/>
            <person name="Yadav A."/>
            <person name="Elshahed M.S."/>
        </authorList>
    </citation>
    <scope>NUCLEOTIDE SEQUENCE [LARGE SCALE GENOMIC DNA]</scope>
    <source>
        <strain evidence="6">ARYD3</strain>
    </source>
</reference>
<evidence type="ECO:0000256" key="2">
    <source>
        <dbReference type="ARBA" id="ARBA00022694"/>
    </source>
</evidence>
<proteinExistence type="inferred from homology"/>
<dbReference type="GO" id="GO:0046872">
    <property type="term" value="F:metal ion binding"/>
    <property type="evidence" value="ECO:0007669"/>
    <property type="project" value="UniProtKB-KW"/>
</dbReference>
<dbReference type="Pfam" id="PF01951">
    <property type="entry name" value="Archease"/>
    <property type="match status" value="1"/>
</dbReference>
<comment type="caution">
    <text evidence="6">The sequence shown here is derived from an EMBL/GenBank/DDBJ whole genome shotgun (WGS) entry which is preliminary data.</text>
</comment>
<dbReference type="InterPro" id="IPR002804">
    <property type="entry name" value="Archease"/>
</dbReference>
<evidence type="ECO:0000256" key="1">
    <source>
        <dbReference type="ARBA" id="ARBA00007963"/>
    </source>
</evidence>
<keyword evidence="2" id="KW-0819">tRNA processing</keyword>
<keyword evidence="4" id="KW-0106">Calcium</keyword>
<evidence type="ECO:0000256" key="4">
    <source>
        <dbReference type="ARBA" id="ARBA00022837"/>
    </source>
</evidence>